<dbReference type="eggNOG" id="COG3047">
    <property type="taxonomic scope" value="Bacteria"/>
</dbReference>
<evidence type="ECO:0000313" key="4">
    <source>
        <dbReference type="Proteomes" id="UP000011058"/>
    </source>
</evidence>
<organism evidence="3 4">
    <name type="scientific">Fibrella aestuarina BUZ 2</name>
    <dbReference type="NCBI Taxonomy" id="1166018"/>
    <lineage>
        <taxon>Bacteria</taxon>
        <taxon>Pseudomonadati</taxon>
        <taxon>Bacteroidota</taxon>
        <taxon>Cytophagia</taxon>
        <taxon>Cytophagales</taxon>
        <taxon>Spirosomataceae</taxon>
        <taxon>Fibrella</taxon>
    </lineage>
</organism>
<dbReference type="InterPro" id="IPR011250">
    <property type="entry name" value="OMP/PagP_B-barrel"/>
</dbReference>
<keyword evidence="4" id="KW-1185">Reference proteome</keyword>
<accession>I0K7Z7</accession>
<feature type="signal peptide" evidence="1">
    <location>
        <begin position="1"/>
        <end position="25"/>
    </location>
</feature>
<keyword evidence="1" id="KW-0732">Signal</keyword>
<dbReference type="RefSeq" id="WP_015331349.1">
    <property type="nucleotide sequence ID" value="NC_020054.1"/>
</dbReference>
<dbReference type="EMBL" id="HE796683">
    <property type="protein sequence ID" value="CCH00250.1"/>
    <property type="molecule type" value="Genomic_DNA"/>
</dbReference>
<proteinExistence type="predicted"/>
<gene>
    <name evidence="3" type="ORF">FAES_2241</name>
</gene>
<reference evidence="3 4" key="1">
    <citation type="journal article" date="2012" name="J. Bacteriol.">
        <title>Genome Sequence of Fibrella aestuarina BUZ 2T, a Filamentous Marine Bacterium.</title>
        <authorList>
            <person name="Filippini M."/>
            <person name="Qi W."/>
            <person name="Blom J."/>
            <person name="Goesmann A."/>
            <person name="Smits T.H."/>
            <person name="Bagheri H.C."/>
        </authorList>
    </citation>
    <scope>NUCLEOTIDE SEQUENCE [LARGE SCALE GENOMIC DNA]</scope>
    <source>
        <strain evidence="4">BUZ 2T</strain>
    </source>
</reference>
<dbReference type="Gene3D" id="2.40.160.20">
    <property type="match status" value="1"/>
</dbReference>
<dbReference type="HOGENOM" id="CLU_082049_4_1_10"/>
<dbReference type="STRING" id="1166018.FAES_2241"/>
<name>I0K7Z7_9BACT</name>
<dbReference type="KEGG" id="fae:FAES_2241"/>
<sequence length="241" mass="26820">MNRIKHMLLLASVAGTFFHSQLAQAQSRQRWSFGPRVGVNLTNFVGSDVIARNPFPNVEANRLTPGLSAGVGFLYSDISRFGFGVDLLYSQRGNELKNNAPGVRDPQTIVNRVNYLELPLTARYFLNRSGNFRPSVYVGAIPALRLNAREKASGNGVTYTNDVTSLYRTADLGLTAGFQLNWRTGDRQRFTVDARYTQGVTNIVTNATDVRNQMITVGLGYNFGIGREYQPGDRKLPIRPR</sequence>
<dbReference type="InterPro" id="IPR025665">
    <property type="entry name" value="Beta-barrel_OMP_2"/>
</dbReference>
<feature type="domain" description="Outer membrane protein beta-barrel" evidence="2">
    <location>
        <begin position="24"/>
        <end position="203"/>
    </location>
</feature>
<evidence type="ECO:0000259" key="2">
    <source>
        <dbReference type="Pfam" id="PF13568"/>
    </source>
</evidence>
<feature type="chain" id="PRO_5003631132" description="Outer membrane protein beta-barrel domain-containing protein" evidence="1">
    <location>
        <begin position="26"/>
        <end position="241"/>
    </location>
</feature>
<evidence type="ECO:0000256" key="1">
    <source>
        <dbReference type="SAM" id="SignalP"/>
    </source>
</evidence>
<evidence type="ECO:0000313" key="3">
    <source>
        <dbReference type="EMBL" id="CCH00250.1"/>
    </source>
</evidence>
<dbReference type="Pfam" id="PF13568">
    <property type="entry name" value="OMP_b-brl_2"/>
    <property type="match status" value="1"/>
</dbReference>
<dbReference type="OrthoDB" id="1121752at2"/>
<dbReference type="SUPFAM" id="SSF56925">
    <property type="entry name" value="OMPA-like"/>
    <property type="match status" value="1"/>
</dbReference>
<dbReference type="AlphaFoldDB" id="I0K7Z7"/>
<dbReference type="Proteomes" id="UP000011058">
    <property type="component" value="Chromosome"/>
</dbReference>
<protein>
    <recommendedName>
        <fullName evidence="2">Outer membrane protein beta-barrel domain-containing protein</fullName>
    </recommendedName>
</protein>